<gene>
    <name evidence="2" type="ORF">CRYO30217_01569</name>
</gene>
<evidence type="ECO:0000256" key="1">
    <source>
        <dbReference type="SAM" id="MobiDB-lite"/>
    </source>
</evidence>
<dbReference type="KEGG" id="ptan:CRYO30217_01569"/>
<proteinExistence type="predicted"/>
<evidence type="ECO:0000313" key="2">
    <source>
        <dbReference type="EMBL" id="CAG5081231.1"/>
    </source>
</evidence>
<dbReference type="AlphaFoldDB" id="A0A916JM12"/>
<accession>A0A916JM12</accession>
<reference evidence="2" key="1">
    <citation type="submission" date="2021-04" db="EMBL/GenBank/DDBJ databases">
        <authorList>
            <person name="Rodrigo-Torres L."/>
            <person name="Arahal R. D."/>
            <person name="Lucena T."/>
        </authorList>
    </citation>
    <scope>NUCLEOTIDE SEQUENCE</scope>
    <source>
        <strain evidence="2">AS29M-1</strain>
    </source>
</reference>
<sequence length="276" mass="32002">MPIPNIKTIYNDALYWATSSQSKNKAYHLTRTQEAILRKLIHYATKDEKITYSNTIISGHTFIDTEVLRKEIPKLVKKKYISSATTKVSDGGDVYTRRTMYIKWDTIQMVLNDIPTETSEPHPEPKPEKETPEKAPENQSPIVPEPESMEHEETVFELTEEKENWLINQVKKEQSDIDAASLKRLSPDVLIKFFYGDAGLWDIDENTIENVNQWRRYHVGGTQCKIYNANDDSQKLRVNIHDLNAYLESKGKQFSGFDFGDYQHIERYGLPKLEQA</sequence>
<organism evidence="2 3">
    <name type="scientific">Parvicella tangerina</name>
    <dbReference type="NCBI Taxonomy" id="2829795"/>
    <lineage>
        <taxon>Bacteria</taxon>
        <taxon>Pseudomonadati</taxon>
        <taxon>Bacteroidota</taxon>
        <taxon>Flavobacteriia</taxon>
        <taxon>Flavobacteriales</taxon>
        <taxon>Parvicellaceae</taxon>
        <taxon>Parvicella</taxon>
    </lineage>
</organism>
<name>A0A916JM12_9FLAO</name>
<feature type="compositionally biased region" description="Basic and acidic residues" evidence="1">
    <location>
        <begin position="119"/>
        <end position="136"/>
    </location>
</feature>
<dbReference type="EMBL" id="OU015584">
    <property type="protein sequence ID" value="CAG5081231.1"/>
    <property type="molecule type" value="Genomic_DNA"/>
</dbReference>
<dbReference type="Proteomes" id="UP000683507">
    <property type="component" value="Chromosome"/>
</dbReference>
<feature type="region of interest" description="Disordered" evidence="1">
    <location>
        <begin position="115"/>
        <end position="148"/>
    </location>
</feature>
<protein>
    <submittedName>
        <fullName evidence="2">Uncharacterized protein</fullName>
    </submittedName>
</protein>
<dbReference type="RefSeq" id="WP_258541771.1">
    <property type="nucleotide sequence ID" value="NZ_OU015584.1"/>
</dbReference>
<evidence type="ECO:0000313" key="3">
    <source>
        <dbReference type="Proteomes" id="UP000683507"/>
    </source>
</evidence>
<keyword evidence="3" id="KW-1185">Reference proteome</keyword>